<name>A0A268ETG5_9BACL</name>
<dbReference type="EMBL" id="NPBY01000038">
    <property type="protein sequence ID" value="PAD76412.1"/>
    <property type="molecule type" value="Genomic_DNA"/>
</dbReference>
<organism evidence="1 2">
    <name type="scientific">Paenibacillus campinasensis</name>
    <dbReference type="NCBI Taxonomy" id="66347"/>
    <lineage>
        <taxon>Bacteria</taxon>
        <taxon>Bacillati</taxon>
        <taxon>Bacillota</taxon>
        <taxon>Bacilli</taxon>
        <taxon>Bacillales</taxon>
        <taxon>Paenibacillaceae</taxon>
        <taxon>Paenibacillus</taxon>
    </lineage>
</organism>
<sequence>MKECRDDGIGRDDEIGMDALRSFIIKKDFTPSWLIPLLYKRFHSTAVRKAHISLYNQQQGNRRRNCAK</sequence>
<evidence type="ECO:0000313" key="2">
    <source>
        <dbReference type="Proteomes" id="UP000215596"/>
    </source>
</evidence>
<accession>A0A268ETG5</accession>
<gene>
    <name evidence="1" type="ORF">CHH67_12380</name>
</gene>
<proteinExistence type="predicted"/>
<dbReference type="AlphaFoldDB" id="A0A268ETG5"/>
<evidence type="ECO:0000313" key="1">
    <source>
        <dbReference type="EMBL" id="PAD76412.1"/>
    </source>
</evidence>
<comment type="caution">
    <text evidence="1">The sequence shown here is derived from an EMBL/GenBank/DDBJ whole genome shotgun (WGS) entry which is preliminary data.</text>
</comment>
<dbReference type="Proteomes" id="UP000215596">
    <property type="component" value="Unassembled WGS sequence"/>
</dbReference>
<reference evidence="1 2" key="1">
    <citation type="submission" date="2017-07" db="EMBL/GenBank/DDBJ databases">
        <title>Isolation and whole genome analysis of endospore-forming bacteria from heroin.</title>
        <authorList>
            <person name="Kalinowski J."/>
            <person name="Ahrens B."/>
            <person name="Al-Dilaimi A."/>
            <person name="Winkler A."/>
            <person name="Wibberg D."/>
            <person name="Schleenbecker U."/>
            <person name="Ruckert C."/>
            <person name="Wolfel R."/>
            <person name="Grass G."/>
        </authorList>
    </citation>
    <scope>NUCLEOTIDE SEQUENCE [LARGE SCALE GENOMIC DNA]</scope>
    <source>
        <strain evidence="1 2">7537-G1</strain>
    </source>
</reference>
<protein>
    <submittedName>
        <fullName evidence="1">Uncharacterized protein</fullName>
    </submittedName>
</protein>